<sequence length="101" mass="11938">MFDLDMLKPSEDDVILNSRLETLYNHQFDKGRFFQVIFADEKEAHIQLAPRTMMKVVYIQDKDDIEGIEICKLVNGQEKQSLKFSKFNFQQLKTFINFING</sequence>
<proteinExistence type="predicted"/>
<reference evidence="1 2" key="1">
    <citation type="submission" date="2016-12" db="EMBL/GenBank/DDBJ databases">
        <title>Diversity of luminous bacteria.</title>
        <authorList>
            <person name="Yoshizawa S."/>
            <person name="Kogure K."/>
        </authorList>
    </citation>
    <scope>NUCLEOTIDE SEQUENCE [LARGE SCALE GENOMIC DNA]</scope>
    <source>
        <strain evidence="1 2">ATCC 33715</strain>
    </source>
</reference>
<dbReference type="AlphaFoldDB" id="A0A2S7X2K9"/>
<accession>A0A2S7X2K9</accession>
<name>A0A2S7X2K9_9GAMM</name>
<gene>
    <name evidence="1" type="ORF">BTO22_13115</name>
</gene>
<evidence type="ECO:0000313" key="2">
    <source>
        <dbReference type="Proteomes" id="UP000239263"/>
    </source>
</evidence>
<protein>
    <submittedName>
        <fullName evidence="1">Uncharacterized protein</fullName>
    </submittedName>
</protein>
<evidence type="ECO:0000313" key="1">
    <source>
        <dbReference type="EMBL" id="PQJ84464.1"/>
    </source>
</evidence>
<dbReference type="EMBL" id="MSCO01000002">
    <property type="protein sequence ID" value="PQJ84464.1"/>
    <property type="molecule type" value="Genomic_DNA"/>
</dbReference>
<feature type="non-terminal residue" evidence="1">
    <location>
        <position position="101"/>
    </location>
</feature>
<comment type="caution">
    <text evidence="1">The sequence shown here is derived from an EMBL/GenBank/DDBJ whole genome shotgun (WGS) entry which is preliminary data.</text>
</comment>
<dbReference type="Proteomes" id="UP000239263">
    <property type="component" value="Unassembled WGS sequence"/>
</dbReference>
<organism evidence="1 2">
    <name type="scientific">Aliivibrio sifiae</name>
    <dbReference type="NCBI Taxonomy" id="566293"/>
    <lineage>
        <taxon>Bacteria</taxon>
        <taxon>Pseudomonadati</taxon>
        <taxon>Pseudomonadota</taxon>
        <taxon>Gammaproteobacteria</taxon>
        <taxon>Vibrionales</taxon>
        <taxon>Vibrionaceae</taxon>
        <taxon>Aliivibrio</taxon>
    </lineage>
</organism>